<reference evidence="1 2" key="1">
    <citation type="submission" date="2022-02" db="EMBL/GenBank/DDBJ databases">
        <authorList>
            <person name="Cha I.-T."/>
            <person name="Lee K.-E."/>
            <person name="Park S.-J."/>
        </authorList>
    </citation>
    <scope>NUCLEOTIDE SEQUENCE [LARGE SCALE GENOMIC DNA]</scope>
    <source>
        <strain evidence="1 2">K3R-10</strain>
    </source>
</reference>
<proteinExistence type="predicted"/>
<dbReference type="EMBL" id="CP092332">
    <property type="protein sequence ID" value="WGK94805.1"/>
    <property type="molecule type" value="Genomic_DNA"/>
</dbReference>
<accession>A0ABY8N596</accession>
<name>A0ABY8N596_9FLAO</name>
<dbReference type="Proteomes" id="UP001232117">
    <property type="component" value="Chromosome"/>
</dbReference>
<evidence type="ECO:0000313" key="2">
    <source>
        <dbReference type="Proteomes" id="UP001232117"/>
    </source>
</evidence>
<reference evidence="1 2" key="2">
    <citation type="submission" date="2023-06" db="EMBL/GenBank/DDBJ databases">
        <title>Complete Genome Sequence of Flavobacterium keumense K3R-10.</title>
        <authorList>
            <person name="Jeong H."/>
            <person name="Jhang S.Y."/>
            <person name="Kim J.N."/>
        </authorList>
    </citation>
    <scope>NUCLEOTIDE SEQUENCE [LARGE SCALE GENOMIC DNA]</scope>
    <source>
        <strain evidence="1 2">K3R-10</strain>
    </source>
</reference>
<keyword evidence="2" id="KW-1185">Reference proteome</keyword>
<protein>
    <recommendedName>
        <fullName evidence="3">YARHG domain-containing protein</fullName>
    </recommendedName>
</protein>
<dbReference type="RefSeq" id="WP_264532482.1">
    <property type="nucleotide sequence ID" value="NZ_CP092332.1"/>
</dbReference>
<sequence>MKIKLLFVCIFFTISQVGYSQKSNIIIKKCFSKSTQSFPNKNYICQKLIFKGQSIIYKLNYSSNGWQIIDSVVCQKKGGKYCEKFYQPIYDVENRFIKNYELLNVDCIQIKKSSYDDLLRIKDEYNLSKEYIDNIEFLLSKHPMKSIKEYSFKNEIIPSLFTQYGIPYDELLSAFTYNIESRLLKDDSFIFKNFVLTRNYVYNNGLLKEVRIEIRNREEKIISQFREVFERG</sequence>
<evidence type="ECO:0008006" key="3">
    <source>
        <dbReference type="Google" id="ProtNLM"/>
    </source>
</evidence>
<evidence type="ECO:0000313" key="1">
    <source>
        <dbReference type="EMBL" id="WGK94805.1"/>
    </source>
</evidence>
<organism evidence="1 2">
    <name type="scientific">Flavobacterium keumense</name>
    <dbReference type="NCBI Taxonomy" id="1306518"/>
    <lineage>
        <taxon>Bacteria</taxon>
        <taxon>Pseudomonadati</taxon>
        <taxon>Bacteroidota</taxon>
        <taxon>Flavobacteriia</taxon>
        <taxon>Flavobacteriales</taxon>
        <taxon>Flavobacteriaceae</taxon>
        <taxon>Flavobacterium</taxon>
    </lineage>
</organism>
<gene>
    <name evidence="1" type="ORF">MG292_00835</name>
</gene>